<dbReference type="SUPFAM" id="SSF55257">
    <property type="entry name" value="RBP11-like subunits of RNA polymerase"/>
    <property type="match status" value="1"/>
</dbReference>
<dbReference type="RefSeq" id="XP_011129059.1">
    <property type="nucleotide sequence ID" value="XM_011130757.1"/>
</dbReference>
<dbReference type="PANTHER" id="PTHR13946">
    <property type="entry name" value="DNA-DIRECTED RNA POLYMERASE I,II,III"/>
    <property type="match status" value="1"/>
</dbReference>
<dbReference type="OrthoDB" id="10248581at2759"/>
<dbReference type="InterPro" id="IPR036603">
    <property type="entry name" value="RBP11-like"/>
</dbReference>
<keyword evidence="4" id="KW-0539">Nucleus</keyword>
<evidence type="ECO:0000256" key="3">
    <source>
        <dbReference type="ARBA" id="ARBA00023163"/>
    </source>
</evidence>
<keyword evidence="2 7" id="KW-0240">DNA-directed RNA polymerase</keyword>
<dbReference type="VEuPathDB" id="CryptoDB:GNI_026810"/>
<protein>
    <submittedName>
        <fullName evidence="7">DNA-directed RNA polymerase II subunit RPB11</fullName>
    </submittedName>
</protein>
<dbReference type="InterPro" id="IPR022905">
    <property type="entry name" value="Rpo11-like"/>
</dbReference>
<evidence type="ECO:0000313" key="7">
    <source>
        <dbReference type="EMBL" id="EZG79371.1"/>
    </source>
</evidence>
<dbReference type="EMBL" id="AFNH02000200">
    <property type="protein sequence ID" value="EZG79371.1"/>
    <property type="molecule type" value="Genomic_DNA"/>
</dbReference>
<dbReference type="GO" id="GO:0005665">
    <property type="term" value="C:RNA polymerase II, core complex"/>
    <property type="evidence" value="ECO:0007669"/>
    <property type="project" value="InterPro"/>
</dbReference>
<dbReference type="GO" id="GO:0046983">
    <property type="term" value="F:protein dimerization activity"/>
    <property type="evidence" value="ECO:0007669"/>
    <property type="project" value="InterPro"/>
</dbReference>
<gene>
    <name evidence="7" type="ORF">GNI_026810</name>
</gene>
<reference evidence="7" key="1">
    <citation type="submission" date="2013-12" db="EMBL/GenBank/DDBJ databases">
        <authorList>
            <person name="Omoto C.K."/>
            <person name="Sibley D."/>
            <person name="Venepally P."/>
            <person name="Hadjithomas M."/>
            <person name="Karamycheva S."/>
            <person name="Brunk B."/>
            <person name="Roos D."/>
            <person name="Caler E."/>
            <person name="Lorenzi H."/>
        </authorList>
    </citation>
    <scope>NUCLEOTIDE SEQUENCE</scope>
</reference>
<dbReference type="Pfam" id="PF13656">
    <property type="entry name" value="RNA_pol_L_2"/>
    <property type="match status" value="1"/>
</dbReference>
<evidence type="ECO:0000256" key="5">
    <source>
        <dbReference type="ARBA" id="ARBA00025751"/>
    </source>
</evidence>
<evidence type="ECO:0000259" key="6">
    <source>
        <dbReference type="Pfam" id="PF13656"/>
    </source>
</evidence>
<feature type="domain" description="DNA-directed RNA polymerase RBP11-like dimerisation" evidence="6">
    <location>
        <begin position="37"/>
        <end position="114"/>
    </location>
</feature>
<comment type="similarity">
    <text evidence="5">Belongs to the archaeal Rpo11/eukaryotic RPB11/RPC19 RNA polymerase subunit family.</text>
</comment>
<dbReference type="PANTHER" id="PTHR13946:SF16">
    <property type="entry name" value="DNA-DIRECTED RNA POLYMERASE II SUBUNIT RPB11"/>
    <property type="match status" value="1"/>
</dbReference>
<name>A0A023BBJ9_GRENI</name>
<dbReference type="eggNOG" id="KOG4392">
    <property type="taxonomic scope" value="Eukaryota"/>
</dbReference>
<comment type="caution">
    <text evidence="7">The sequence shown here is derived from an EMBL/GenBank/DDBJ whole genome shotgun (WGS) entry which is preliminary data.</text>
</comment>
<dbReference type="HAMAP" id="MF_00261">
    <property type="entry name" value="RNApol_arch_Rpo11"/>
    <property type="match status" value="1"/>
</dbReference>
<evidence type="ECO:0000256" key="2">
    <source>
        <dbReference type="ARBA" id="ARBA00022478"/>
    </source>
</evidence>
<dbReference type="GeneID" id="22911178"/>
<dbReference type="GO" id="GO:0003899">
    <property type="term" value="F:DNA-directed RNA polymerase activity"/>
    <property type="evidence" value="ECO:0007669"/>
    <property type="project" value="InterPro"/>
</dbReference>
<keyword evidence="3" id="KW-0804">Transcription</keyword>
<organism evidence="7 8">
    <name type="scientific">Gregarina niphandrodes</name>
    <name type="common">Septate eugregarine</name>
    <dbReference type="NCBI Taxonomy" id="110365"/>
    <lineage>
        <taxon>Eukaryota</taxon>
        <taxon>Sar</taxon>
        <taxon>Alveolata</taxon>
        <taxon>Apicomplexa</taxon>
        <taxon>Conoidasida</taxon>
        <taxon>Gregarinasina</taxon>
        <taxon>Eugregarinorida</taxon>
        <taxon>Gregarinidae</taxon>
        <taxon>Gregarina</taxon>
    </lineage>
</organism>
<dbReference type="Proteomes" id="UP000019763">
    <property type="component" value="Unassembled WGS sequence"/>
</dbReference>
<dbReference type="GO" id="GO:0006366">
    <property type="term" value="P:transcription by RNA polymerase II"/>
    <property type="evidence" value="ECO:0007669"/>
    <property type="project" value="InterPro"/>
</dbReference>
<proteinExistence type="inferred from homology"/>
<dbReference type="Gene3D" id="3.30.1360.10">
    <property type="entry name" value="RNA polymerase, RBP11-like subunit"/>
    <property type="match status" value="1"/>
</dbReference>
<dbReference type="InterPro" id="IPR009025">
    <property type="entry name" value="RBP11-like_dimer"/>
</dbReference>
<evidence type="ECO:0000256" key="4">
    <source>
        <dbReference type="ARBA" id="ARBA00023242"/>
    </source>
</evidence>
<dbReference type="InterPro" id="IPR037685">
    <property type="entry name" value="RBP11"/>
</dbReference>
<comment type="subcellular location">
    <subcellularLocation>
        <location evidence="1">Nucleus</location>
    </subcellularLocation>
</comment>
<evidence type="ECO:0000313" key="8">
    <source>
        <dbReference type="Proteomes" id="UP000019763"/>
    </source>
</evidence>
<dbReference type="CDD" id="cd06926">
    <property type="entry name" value="RNAP_II_RPB11"/>
    <property type="match status" value="1"/>
</dbReference>
<dbReference type="AlphaFoldDB" id="A0A023BBJ9"/>
<accession>A0A023BBJ9</accession>
<keyword evidence="8" id="KW-1185">Reference proteome</keyword>
<evidence type="ECO:0000256" key="1">
    <source>
        <dbReference type="ARBA" id="ARBA00004123"/>
    </source>
</evidence>
<sequence>MASRSSMLNRPGPLEHIELGPGERKIVLDVDHRVNNCISMCINKEDHTLGGLMRNQLLRDPGVCFAGYRNPHPLEPRIEVRCQTNETAQGNDGPIIAVHNALITLREEASNVMDQVVAQEAKWAHQA</sequence>